<dbReference type="GeneID" id="113425764"/>
<dbReference type="GO" id="GO:0070585">
    <property type="term" value="P:protein localization to mitochondrion"/>
    <property type="evidence" value="ECO:0007669"/>
    <property type="project" value="Ensembl"/>
</dbReference>
<dbReference type="InterPro" id="IPR000626">
    <property type="entry name" value="Ubiquitin-like_dom"/>
</dbReference>
<feature type="domain" description="Ubiquitin-like" evidence="1">
    <location>
        <begin position="3"/>
        <end position="81"/>
    </location>
</feature>
<dbReference type="GO" id="GO:0032733">
    <property type="term" value="P:positive regulation of interleukin-10 production"/>
    <property type="evidence" value="ECO:0007669"/>
    <property type="project" value="Ensembl"/>
</dbReference>
<dbReference type="CTD" id="9636"/>
<dbReference type="AlphaFoldDB" id="A0A6J1VKX4"/>
<dbReference type="KEGG" id="nss:113425764"/>
<reference evidence="3 4" key="1">
    <citation type="submission" date="2025-04" db="UniProtKB">
        <authorList>
            <consortium name="RefSeq"/>
        </authorList>
    </citation>
    <scope>IDENTIFICATION</scope>
</reference>
<dbReference type="GO" id="GO:0032728">
    <property type="term" value="P:positive regulation of interferon-beta production"/>
    <property type="evidence" value="ECO:0007669"/>
    <property type="project" value="Ensembl"/>
</dbReference>
<dbReference type="GO" id="GO:0060339">
    <property type="term" value="P:negative regulation of type I interferon-mediated signaling pathway"/>
    <property type="evidence" value="ECO:0007669"/>
    <property type="project" value="Ensembl"/>
</dbReference>
<dbReference type="Gene3D" id="3.10.20.90">
    <property type="entry name" value="Phosphatidylinositol 3-kinase Catalytic Subunit, Chain A, domain 1"/>
    <property type="match status" value="2"/>
</dbReference>
<evidence type="ECO:0000313" key="2">
    <source>
        <dbReference type="Proteomes" id="UP000504612"/>
    </source>
</evidence>
<sequence>MALTLSVKLLTGEVHSVVCSPNQTVWDFKTQLGRQTGVSPYQQKLASSTGGHLDLQDGTPLATYGLRTGDTLLLMVKNEESIPVLLRNANNRTTTYHVLPSDTVARFRAQICAQERIQDGQFWLTYGSQTLEDGRTFSHYNICPGGTVTLNIRLRGGKRVSPVNHLGHLG</sequence>
<evidence type="ECO:0000259" key="1">
    <source>
        <dbReference type="PROSITE" id="PS50053"/>
    </source>
</evidence>
<dbReference type="GO" id="GO:0007229">
    <property type="term" value="P:integrin-mediated signaling pathway"/>
    <property type="evidence" value="ECO:0007669"/>
    <property type="project" value="Ensembl"/>
</dbReference>
<evidence type="ECO:0000313" key="4">
    <source>
        <dbReference type="RefSeq" id="XP_026543804.1"/>
    </source>
</evidence>
<dbReference type="InterPro" id="IPR050158">
    <property type="entry name" value="Ubiquitin_ubiquitin-like"/>
</dbReference>
<protein>
    <submittedName>
        <fullName evidence="3 4">Ubiquitin-like protein ISG15</fullName>
    </submittedName>
</protein>
<dbReference type="SUPFAM" id="SSF54236">
    <property type="entry name" value="Ubiquitin-like"/>
    <property type="match status" value="2"/>
</dbReference>
<gene>
    <name evidence="3 4" type="primary">ISG15</name>
</gene>
<proteinExistence type="predicted"/>
<dbReference type="PANTHER" id="PTHR10666">
    <property type="entry name" value="UBIQUITIN"/>
    <property type="match status" value="1"/>
</dbReference>
<feature type="domain" description="Ubiquitin-like" evidence="1">
    <location>
        <begin position="82"/>
        <end position="157"/>
    </location>
</feature>
<dbReference type="GO" id="GO:0034340">
    <property type="term" value="P:response to type I interferon"/>
    <property type="evidence" value="ECO:0007669"/>
    <property type="project" value="Ensembl"/>
</dbReference>
<dbReference type="GO" id="GO:0005576">
    <property type="term" value="C:extracellular region"/>
    <property type="evidence" value="ECO:0007669"/>
    <property type="project" value="Ensembl"/>
</dbReference>
<dbReference type="PROSITE" id="PS50053">
    <property type="entry name" value="UBIQUITIN_2"/>
    <property type="match status" value="2"/>
</dbReference>
<accession>A0A6J1VKX4</accession>
<dbReference type="InterPro" id="IPR019956">
    <property type="entry name" value="Ubiquitin_dom"/>
</dbReference>
<organism evidence="2 3">
    <name type="scientific">Notechis scutatus</name>
    <name type="common">mainland tiger snake</name>
    <dbReference type="NCBI Taxonomy" id="8663"/>
    <lineage>
        <taxon>Eukaryota</taxon>
        <taxon>Metazoa</taxon>
        <taxon>Chordata</taxon>
        <taxon>Craniata</taxon>
        <taxon>Vertebrata</taxon>
        <taxon>Euteleostomi</taxon>
        <taxon>Lepidosauria</taxon>
        <taxon>Squamata</taxon>
        <taxon>Bifurcata</taxon>
        <taxon>Unidentata</taxon>
        <taxon>Episquamata</taxon>
        <taxon>Toxicofera</taxon>
        <taxon>Serpentes</taxon>
        <taxon>Colubroidea</taxon>
        <taxon>Elapidae</taxon>
        <taxon>Hydrophiinae</taxon>
        <taxon>Notechis</taxon>
    </lineage>
</organism>
<dbReference type="GO" id="GO:0031386">
    <property type="term" value="F:protein tag activity"/>
    <property type="evidence" value="ECO:0007669"/>
    <property type="project" value="Ensembl"/>
</dbReference>
<keyword evidence="2" id="KW-1185">Reference proteome</keyword>
<dbReference type="GO" id="GO:0042742">
    <property type="term" value="P:defense response to bacterium"/>
    <property type="evidence" value="ECO:0007669"/>
    <property type="project" value="Ensembl"/>
</dbReference>
<dbReference type="Pfam" id="PF00240">
    <property type="entry name" value="ubiquitin"/>
    <property type="match status" value="2"/>
</dbReference>
<evidence type="ECO:0000313" key="3">
    <source>
        <dbReference type="RefSeq" id="XP_026543802.1"/>
    </source>
</evidence>
<dbReference type="PRINTS" id="PR00348">
    <property type="entry name" value="UBIQUITIN"/>
</dbReference>
<dbReference type="RefSeq" id="XP_026543802.1">
    <property type="nucleotide sequence ID" value="XM_026688017.1"/>
</dbReference>
<dbReference type="Proteomes" id="UP000504612">
    <property type="component" value="Unplaced"/>
</dbReference>
<dbReference type="RefSeq" id="XP_026543804.1">
    <property type="nucleotide sequence ID" value="XM_026688019.1"/>
</dbReference>
<dbReference type="GO" id="GO:0032020">
    <property type="term" value="P:ISG15-protein conjugation"/>
    <property type="evidence" value="ECO:0007669"/>
    <property type="project" value="Ensembl"/>
</dbReference>
<name>A0A6J1VKX4_9SAUR</name>
<dbReference type="GO" id="GO:0032729">
    <property type="term" value="P:positive regulation of type II interferon production"/>
    <property type="evidence" value="ECO:0007669"/>
    <property type="project" value="Ensembl"/>
</dbReference>
<dbReference type="InterPro" id="IPR029071">
    <property type="entry name" value="Ubiquitin-like_domsf"/>
</dbReference>
<dbReference type="GO" id="GO:0032461">
    <property type="term" value="P:positive regulation of protein oligomerization"/>
    <property type="evidence" value="ECO:0007669"/>
    <property type="project" value="Ensembl"/>
</dbReference>
<dbReference type="SMART" id="SM00213">
    <property type="entry name" value="UBQ"/>
    <property type="match status" value="2"/>
</dbReference>
<dbReference type="GO" id="GO:0051607">
    <property type="term" value="P:defense response to virus"/>
    <property type="evidence" value="ECO:0007669"/>
    <property type="project" value="Ensembl"/>
</dbReference>
<dbReference type="GeneTree" id="ENSGT00940000162007"/>
<dbReference type="GO" id="GO:0031397">
    <property type="term" value="P:negative regulation of protein ubiquitination"/>
    <property type="evidence" value="ECO:0007669"/>
    <property type="project" value="Ensembl"/>
</dbReference>
<dbReference type="GO" id="GO:0045071">
    <property type="term" value="P:negative regulation of viral genome replication"/>
    <property type="evidence" value="ECO:0007669"/>
    <property type="project" value="Ensembl"/>
</dbReference>
<dbReference type="GO" id="GO:0005178">
    <property type="term" value="F:integrin binding"/>
    <property type="evidence" value="ECO:0007669"/>
    <property type="project" value="Ensembl"/>
</dbReference>